<reference evidence="18" key="1">
    <citation type="submission" date="2021-01" db="EMBL/GenBank/DDBJ databases">
        <authorList>
            <person name="Corre E."/>
            <person name="Pelletier E."/>
            <person name="Niang G."/>
            <person name="Scheremetjew M."/>
            <person name="Finn R."/>
            <person name="Kale V."/>
            <person name="Holt S."/>
            <person name="Cochrane G."/>
            <person name="Meng A."/>
            <person name="Brown T."/>
            <person name="Cohen L."/>
        </authorList>
    </citation>
    <scope>NUCLEOTIDE SEQUENCE</scope>
    <source>
        <strain evidence="18">CCAP1064/1</strain>
    </source>
</reference>
<keyword evidence="9" id="KW-0862">Zinc</keyword>
<keyword evidence="6" id="KW-0436">Ligase</keyword>
<dbReference type="NCBIfam" id="TIGR00435">
    <property type="entry name" value="cysS"/>
    <property type="match status" value="1"/>
</dbReference>
<dbReference type="InterPro" id="IPR015273">
    <property type="entry name" value="Cys-tRNA-synt_Ia_DALR"/>
</dbReference>
<evidence type="ECO:0000256" key="6">
    <source>
        <dbReference type="ARBA" id="ARBA00022598"/>
    </source>
</evidence>
<feature type="domain" description="Cysteinyl-tRNA synthetase class Ia DALR" evidence="17">
    <location>
        <begin position="342"/>
        <end position="403"/>
    </location>
</feature>
<dbReference type="InterPro" id="IPR014729">
    <property type="entry name" value="Rossmann-like_a/b/a_fold"/>
</dbReference>
<comment type="subcellular location">
    <subcellularLocation>
        <location evidence="2">Cytoplasm</location>
    </subcellularLocation>
</comment>
<accession>A0A7S0C423</accession>
<evidence type="ECO:0000256" key="11">
    <source>
        <dbReference type="ARBA" id="ARBA00022917"/>
    </source>
</evidence>
<keyword evidence="10" id="KW-0067">ATP-binding</keyword>
<proteinExistence type="inferred from homology"/>
<dbReference type="Pfam" id="PF09190">
    <property type="entry name" value="DALR_2"/>
    <property type="match status" value="1"/>
</dbReference>
<evidence type="ECO:0000256" key="2">
    <source>
        <dbReference type="ARBA" id="ARBA00004496"/>
    </source>
</evidence>
<keyword evidence="8" id="KW-0547">Nucleotide-binding</keyword>
<dbReference type="Gene3D" id="1.20.120.1910">
    <property type="entry name" value="Cysteine-tRNA ligase, C-terminal anti-codon recognition domain"/>
    <property type="match status" value="1"/>
</dbReference>
<comment type="similarity">
    <text evidence="3">Belongs to the class-I aminoacyl-tRNA synthetase family.</text>
</comment>
<evidence type="ECO:0000256" key="1">
    <source>
        <dbReference type="ARBA" id="ARBA00001947"/>
    </source>
</evidence>
<dbReference type="GO" id="GO:0006423">
    <property type="term" value="P:cysteinyl-tRNA aminoacylation"/>
    <property type="evidence" value="ECO:0007669"/>
    <property type="project" value="InterPro"/>
</dbReference>
<comment type="cofactor">
    <cofactor evidence="1">
        <name>Zn(2+)</name>
        <dbReference type="ChEBI" id="CHEBI:29105"/>
    </cofactor>
</comment>
<dbReference type="EC" id="6.1.1.16" evidence="4"/>
<dbReference type="PANTHER" id="PTHR10890">
    <property type="entry name" value="CYSTEINYL-TRNA SYNTHETASE"/>
    <property type="match status" value="1"/>
</dbReference>
<evidence type="ECO:0000256" key="8">
    <source>
        <dbReference type="ARBA" id="ARBA00022741"/>
    </source>
</evidence>
<feature type="coiled-coil region" evidence="14">
    <location>
        <begin position="487"/>
        <end position="522"/>
    </location>
</feature>
<dbReference type="GO" id="GO:0005737">
    <property type="term" value="C:cytoplasm"/>
    <property type="evidence" value="ECO:0007669"/>
    <property type="project" value="UniProtKB-SubCell"/>
</dbReference>
<dbReference type="GO" id="GO:0046872">
    <property type="term" value="F:metal ion binding"/>
    <property type="evidence" value="ECO:0007669"/>
    <property type="project" value="UniProtKB-KW"/>
</dbReference>
<dbReference type="SUPFAM" id="SSF47323">
    <property type="entry name" value="Anticodon-binding domain of a subclass of class I aminoacyl-tRNA synthetases"/>
    <property type="match status" value="1"/>
</dbReference>
<dbReference type="InterPro" id="IPR015803">
    <property type="entry name" value="Cys-tRNA-ligase"/>
</dbReference>
<dbReference type="Pfam" id="PF01406">
    <property type="entry name" value="tRNA-synt_1e"/>
    <property type="match status" value="1"/>
</dbReference>
<evidence type="ECO:0000256" key="4">
    <source>
        <dbReference type="ARBA" id="ARBA00012832"/>
    </source>
</evidence>
<dbReference type="GO" id="GO:0005524">
    <property type="term" value="F:ATP binding"/>
    <property type="evidence" value="ECO:0007669"/>
    <property type="project" value="UniProtKB-KW"/>
</dbReference>
<name>A0A7S0C423_9STRA</name>
<dbReference type="InterPro" id="IPR009080">
    <property type="entry name" value="tRNAsynth_Ia_anticodon-bd"/>
</dbReference>
<keyword evidence="5" id="KW-0963">Cytoplasm</keyword>
<organism evidence="18">
    <name type="scientific">Proboscia inermis</name>
    <dbReference type="NCBI Taxonomy" id="420281"/>
    <lineage>
        <taxon>Eukaryota</taxon>
        <taxon>Sar</taxon>
        <taxon>Stramenopiles</taxon>
        <taxon>Ochrophyta</taxon>
        <taxon>Bacillariophyta</taxon>
        <taxon>Coscinodiscophyceae</taxon>
        <taxon>Rhizosoleniophycidae</taxon>
        <taxon>Rhizosoleniales</taxon>
        <taxon>Rhizosoleniaceae</taxon>
        <taxon>Proboscia</taxon>
    </lineage>
</organism>
<evidence type="ECO:0000256" key="15">
    <source>
        <dbReference type="SAM" id="MobiDB-lite"/>
    </source>
</evidence>
<sequence length="593" mass="67245">MGHARTYLGFDIIRRILTNYFGYNVTLCMNITDIDDKIIDRANTRGISITELSRKYEQEFHEDMEQLNVLPPDVLTRVTEYMDDIVTYINDIIIKGLAYESNGSVYFAVEEFSSAANHQYCKLCPEQVNNAELLAEGEGKLTQEFTSDKRSPRDFALWKKSKSGEPSWSSPWGEGRPGWHIECSVMASDVFTQMGIPDGRMDIHSGGVDLKFPHHDNEMAQAEAHSGCAQWVNYFVHSGHLHIQGLKMSKSLKNFITIRQALEINTARQIRFCFLKHQYNAPMDYGDNTLRGAMDTEKKFVEFFHNVKAALRNAGGLVSDQAQRWGDEEFALDAATTACMKKVDKAFRDDFDTPGVLTALSDLIKDMNKYLEAVEISDTHKVIALVVRRAGLFVTKILKVLGLIPDNSGVEMGFPFDGTDDVNREEALAPILDVLMSFRSTVRDAARAKDMKGVLTACDEFRDDDLPPLGIRLEDKTGTSVWKLEDAAKLVLEREQAIAQKLQKEEEKRKAVEIAKLKEEAAKISPIEYMTQILIDVENIKVKKYSKFGEDGMPTHFHDGEELKKNQLKTAKKEFSAQKKANDKYMKKMEQQK</sequence>
<keyword evidence="12" id="KW-0030">Aminoacyl-tRNA synthetase</keyword>
<dbReference type="InterPro" id="IPR024909">
    <property type="entry name" value="Cys-tRNA/MSH_ligase"/>
</dbReference>
<evidence type="ECO:0000256" key="7">
    <source>
        <dbReference type="ARBA" id="ARBA00022723"/>
    </source>
</evidence>
<dbReference type="Gene3D" id="3.40.50.620">
    <property type="entry name" value="HUPs"/>
    <property type="match status" value="1"/>
</dbReference>
<feature type="region of interest" description="Disordered" evidence="15">
    <location>
        <begin position="574"/>
        <end position="593"/>
    </location>
</feature>
<dbReference type="InterPro" id="IPR032678">
    <property type="entry name" value="tRNA-synt_1_cat_dom"/>
</dbReference>
<dbReference type="EMBL" id="HBEL01015633">
    <property type="protein sequence ID" value="CAD8411347.1"/>
    <property type="molecule type" value="Transcribed_RNA"/>
</dbReference>
<evidence type="ECO:0000256" key="5">
    <source>
        <dbReference type="ARBA" id="ARBA00022490"/>
    </source>
</evidence>
<dbReference type="PANTHER" id="PTHR10890:SF3">
    <property type="entry name" value="CYSTEINE--TRNA LIGASE, CYTOPLASMIC"/>
    <property type="match status" value="1"/>
</dbReference>
<dbReference type="GO" id="GO:0004817">
    <property type="term" value="F:cysteine-tRNA ligase activity"/>
    <property type="evidence" value="ECO:0007669"/>
    <property type="project" value="UniProtKB-EC"/>
</dbReference>
<gene>
    <name evidence="18" type="ORF">PINE0816_LOCUS7470</name>
</gene>
<evidence type="ECO:0000313" key="18">
    <source>
        <dbReference type="EMBL" id="CAD8411347.1"/>
    </source>
</evidence>
<evidence type="ECO:0000256" key="14">
    <source>
        <dbReference type="SAM" id="Coils"/>
    </source>
</evidence>
<evidence type="ECO:0000256" key="3">
    <source>
        <dbReference type="ARBA" id="ARBA00005594"/>
    </source>
</evidence>
<dbReference type="FunFam" id="3.40.50.620:FF:000027">
    <property type="entry name" value="Cysteine--tRNA ligase, cytoplasmic"/>
    <property type="match status" value="1"/>
</dbReference>
<keyword evidence="11" id="KW-0648">Protein biosynthesis</keyword>
<evidence type="ECO:0000256" key="10">
    <source>
        <dbReference type="ARBA" id="ARBA00022840"/>
    </source>
</evidence>
<evidence type="ECO:0000256" key="13">
    <source>
        <dbReference type="ARBA" id="ARBA00031499"/>
    </source>
</evidence>
<evidence type="ECO:0000256" key="12">
    <source>
        <dbReference type="ARBA" id="ARBA00023146"/>
    </source>
</evidence>
<evidence type="ECO:0000259" key="17">
    <source>
        <dbReference type="Pfam" id="PF09190"/>
    </source>
</evidence>
<evidence type="ECO:0000256" key="9">
    <source>
        <dbReference type="ARBA" id="ARBA00022833"/>
    </source>
</evidence>
<dbReference type="AlphaFoldDB" id="A0A7S0C423"/>
<feature type="domain" description="tRNA synthetases class I catalytic" evidence="16">
    <location>
        <begin position="1"/>
        <end position="293"/>
    </location>
</feature>
<dbReference type="SUPFAM" id="SSF52374">
    <property type="entry name" value="Nucleotidylyl transferase"/>
    <property type="match status" value="1"/>
</dbReference>
<evidence type="ECO:0000259" key="16">
    <source>
        <dbReference type="Pfam" id="PF01406"/>
    </source>
</evidence>
<protein>
    <recommendedName>
        <fullName evidence="4">cysteine--tRNA ligase</fullName>
        <ecNumber evidence="4">6.1.1.16</ecNumber>
    </recommendedName>
    <alternativeName>
        <fullName evidence="13">Cysteinyl-tRNA synthetase</fullName>
    </alternativeName>
</protein>
<dbReference type="PRINTS" id="PR00983">
    <property type="entry name" value="TRNASYNTHCYS"/>
</dbReference>
<keyword evidence="14" id="KW-0175">Coiled coil</keyword>
<keyword evidence="7" id="KW-0479">Metal-binding</keyword>